<dbReference type="Gene3D" id="3.10.10.10">
    <property type="entry name" value="HIV Type 1 Reverse Transcriptase, subunit A, domain 1"/>
    <property type="match status" value="1"/>
</dbReference>
<evidence type="ECO:0000313" key="2">
    <source>
        <dbReference type="Proteomes" id="UP000325315"/>
    </source>
</evidence>
<sequence length="161" mass="18584">MVVSVVIVGFEVKRILVDSGSTVEVLTWEAYQKMRLKEKTLKRASPLYDFTNHPIEVKGCITFPVTLRDDRVVKILSTLASEEEDNLMQCLRANTDAFAWSVVDMPGVDHRVIVHRFNVLPEAKPVKQKRRRFAPQVLKVMRQEVGKLLSTRFIREVEYPD</sequence>
<proteinExistence type="predicted"/>
<dbReference type="CDD" id="cd00303">
    <property type="entry name" value="retropepsin_like"/>
    <property type="match status" value="1"/>
</dbReference>
<name>A0A5B6VAB8_9ROSI</name>
<comment type="caution">
    <text evidence="1">The sequence shown here is derived from an EMBL/GenBank/DDBJ whole genome shotgun (WGS) entry which is preliminary data.</text>
</comment>
<dbReference type="InterPro" id="IPR043502">
    <property type="entry name" value="DNA/RNA_pol_sf"/>
</dbReference>
<accession>A0A5B6VAB8</accession>
<reference evidence="2" key="1">
    <citation type="journal article" date="2019" name="Plant Biotechnol. J.">
        <title>Genome sequencing of the Australian wild diploid species Gossypium australe highlights disease resistance and delayed gland morphogenesis.</title>
        <authorList>
            <person name="Cai Y."/>
            <person name="Cai X."/>
            <person name="Wang Q."/>
            <person name="Wang P."/>
            <person name="Zhang Y."/>
            <person name="Cai C."/>
            <person name="Xu Y."/>
            <person name="Wang K."/>
            <person name="Zhou Z."/>
            <person name="Wang C."/>
            <person name="Geng S."/>
            <person name="Li B."/>
            <person name="Dong Q."/>
            <person name="Hou Y."/>
            <person name="Wang H."/>
            <person name="Ai P."/>
            <person name="Liu Z."/>
            <person name="Yi F."/>
            <person name="Sun M."/>
            <person name="An G."/>
            <person name="Cheng J."/>
            <person name="Zhang Y."/>
            <person name="Shi Q."/>
            <person name="Xie Y."/>
            <person name="Shi X."/>
            <person name="Chang Y."/>
            <person name="Huang F."/>
            <person name="Chen Y."/>
            <person name="Hong S."/>
            <person name="Mi L."/>
            <person name="Sun Q."/>
            <person name="Zhang L."/>
            <person name="Zhou B."/>
            <person name="Peng R."/>
            <person name="Zhang X."/>
            <person name="Liu F."/>
        </authorList>
    </citation>
    <scope>NUCLEOTIDE SEQUENCE [LARGE SCALE GENOMIC DNA]</scope>
    <source>
        <strain evidence="2">cv. PA1801</strain>
    </source>
</reference>
<dbReference type="AlphaFoldDB" id="A0A5B6VAB8"/>
<dbReference type="SUPFAM" id="SSF56672">
    <property type="entry name" value="DNA/RNA polymerases"/>
    <property type="match status" value="1"/>
</dbReference>
<dbReference type="OrthoDB" id="1434300at2759"/>
<protein>
    <submittedName>
        <fullName evidence="1">Transposon Ty3-G Gag-Pol polyprotein</fullName>
    </submittedName>
</protein>
<gene>
    <name evidence="1" type="ORF">EPI10_001050</name>
</gene>
<keyword evidence="2" id="KW-1185">Reference proteome</keyword>
<dbReference type="EMBL" id="SMMG02000007">
    <property type="protein sequence ID" value="KAA3465916.1"/>
    <property type="molecule type" value="Genomic_DNA"/>
</dbReference>
<organism evidence="1 2">
    <name type="scientific">Gossypium australe</name>
    <dbReference type="NCBI Taxonomy" id="47621"/>
    <lineage>
        <taxon>Eukaryota</taxon>
        <taxon>Viridiplantae</taxon>
        <taxon>Streptophyta</taxon>
        <taxon>Embryophyta</taxon>
        <taxon>Tracheophyta</taxon>
        <taxon>Spermatophyta</taxon>
        <taxon>Magnoliopsida</taxon>
        <taxon>eudicotyledons</taxon>
        <taxon>Gunneridae</taxon>
        <taxon>Pentapetalae</taxon>
        <taxon>rosids</taxon>
        <taxon>malvids</taxon>
        <taxon>Malvales</taxon>
        <taxon>Malvaceae</taxon>
        <taxon>Malvoideae</taxon>
        <taxon>Gossypium</taxon>
    </lineage>
</organism>
<evidence type="ECO:0000313" key="1">
    <source>
        <dbReference type="EMBL" id="KAA3465916.1"/>
    </source>
</evidence>
<dbReference type="Proteomes" id="UP000325315">
    <property type="component" value="Unassembled WGS sequence"/>
</dbReference>